<protein>
    <submittedName>
        <fullName evidence="1">Uncharacterized protein</fullName>
    </submittedName>
</protein>
<organism evidence="1 2">
    <name type="scientific">Pseudaquabacterium pictum</name>
    <dbReference type="NCBI Taxonomy" id="2315236"/>
    <lineage>
        <taxon>Bacteria</taxon>
        <taxon>Pseudomonadati</taxon>
        <taxon>Pseudomonadota</taxon>
        <taxon>Betaproteobacteria</taxon>
        <taxon>Burkholderiales</taxon>
        <taxon>Sphaerotilaceae</taxon>
        <taxon>Pseudaquabacterium</taxon>
    </lineage>
</organism>
<keyword evidence="2" id="KW-1185">Reference proteome</keyword>
<gene>
    <name evidence="1" type="ORF">AQPW35_38770</name>
</gene>
<comment type="caution">
    <text evidence="1">The sequence shown here is derived from an EMBL/GenBank/DDBJ whole genome shotgun (WGS) entry which is preliminary data.</text>
</comment>
<proteinExistence type="predicted"/>
<name>A0A480AV72_9BURK</name>
<sequence>MTGLFGASAHRGPGSMGHRLAPCPAREARMQHADTTPLPPTLAPLLVLPLPTLVRFGRLMRAEGWEVDLQRMCVDDGYALDCLAAGHCSSDARLRDAAVGLFAAFHRNTGQPEAVH</sequence>
<evidence type="ECO:0000313" key="1">
    <source>
        <dbReference type="EMBL" id="GCL64796.1"/>
    </source>
</evidence>
<dbReference type="Proteomes" id="UP000301751">
    <property type="component" value="Unassembled WGS sequence"/>
</dbReference>
<accession>A0A480AV72</accession>
<dbReference type="AlphaFoldDB" id="A0A480AV72"/>
<reference evidence="2" key="1">
    <citation type="submission" date="2019-03" db="EMBL/GenBank/DDBJ databases">
        <title>Aquabacterium pictum sp.nov., the first bacteriochlorophyll a-containing freshwater bacterium in the genus Aquabacterium of the class Betaproteobacteria.</title>
        <authorList>
            <person name="Hirose S."/>
            <person name="Tank M."/>
            <person name="Hara E."/>
            <person name="Tamaki H."/>
            <person name="Takaichi S."/>
            <person name="Haruta S."/>
            <person name="Hanada S."/>
        </authorList>
    </citation>
    <scope>NUCLEOTIDE SEQUENCE [LARGE SCALE GENOMIC DNA]</scope>
    <source>
        <strain evidence="2">W35</strain>
    </source>
</reference>
<evidence type="ECO:0000313" key="2">
    <source>
        <dbReference type="Proteomes" id="UP000301751"/>
    </source>
</evidence>
<dbReference type="EMBL" id="BJCL01000011">
    <property type="protein sequence ID" value="GCL64796.1"/>
    <property type="molecule type" value="Genomic_DNA"/>
</dbReference>